<gene>
    <name evidence="7" type="ORF">BDQ12DRAFT_601233</name>
</gene>
<reference evidence="7 8" key="1">
    <citation type="journal article" date="2019" name="Nat. Ecol. Evol.">
        <title>Megaphylogeny resolves global patterns of mushroom evolution.</title>
        <authorList>
            <person name="Varga T."/>
            <person name="Krizsan K."/>
            <person name="Foldi C."/>
            <person name="Dima B."/>
            <person name="Sanchez-Garcia M."/>
            <person name="Sanchez-Ramirez S."/>
            <person name="Szollosi G.J."/>
            <person name="Szarkandi J.G."/>
            <person name="Papp V."/>
            <person name="Albert L."/>
            <person name="Andreopoulos W."/>
            <person name="Angelini C."/>
            <person name="Antonin V."/>
            <person name="Barry K.W."/>
            <person name="Bougher N.L."/>
            <person name="Buchanan P."/>
            <person name="Buyck B."/>
            <person name="Bense V."/>
            <person name="Catcheside P."/>
            <person name="Chovatia M."/>
            <person name="Cooper J."/>
            <person name="Damon W."/>
            <person name="Desjardin D."/>
            <person name="Finy P."/>
            <person name="Geml J."/>
            <person name="Haridas S."/>
            <person name="Hughes K."/>
            <person name="Justo A."/>
            <person name="Karasinski D."/>
            <person name="Kautmanova I."/>
            <person name="Kiss B."/>
            <person name="Kocsube S."/>
            <person name="Kotiranta H."/>
            <person name="LaButti K.M."/>
            <person name="Lechner B.E."/>
            <person name="Liimatainen K."/>
            <person name="Lipzen A."/>
            <person name="Lukacs Z."/>
            <person name="Mihaltcheva S."/>
            <person name="Morgado L.N."/>
            <person name="Niskanen T."/>
            <person name="Noordeloos M.E."/>
            <person name="Ohm R.A."/>
            <person name="Ortiz-Santana B."/>
            <person name="Ovrebo C."/>
            <person name="Racz N."/>
            <person name="Riley R."/>
            <person name="Savchenko A."/>
            <person name="Shiryaev A."/>
            <person name="Soop K."/>
            <person name="Spirin V."/>
            <person name="Szebenyi C."/>
            <person name="Tomsovsky M."/>
            <person name="Tulloss R.E."/>
            <person name="Uehling J."/>
            <person name="Grigoriev I.V."/>
            <person name="Vagvolgyi C."/>
            <person name="Papp T."/>
            <person name="Martin F.M."/>
            <person name="Miettinen O."/>
            <person name="Hibbett D.S."/>
            <person name="Nagy L.G."/>
        </authorList>
    </citation>
    <scope>NUCLEOTIDE SEQUENCE [LARGE SCALE GENOMIC DNA]</scope>
    <source>
        <strain evidence="7 8">CBS 166.37</strain>
    </source>
</reference>
<dbReference type="PRINTS" id="PR00792">
    <property type="entry name" value="PEPSIN"/>
</dbReference>
<comment type="similarity">
    <text evidence="1 3">Belongs to the peptidase A1 family.</text>
</comment>
<proteinExistence type="inferred from homology"/>
<dbReference type="PANTHER" id="PTHR47966:SF51">
    <property type="entry name" value="BETA-SITE APP-CLEAVING ENZYME, ISOFORM A-RELATED"/>
    <property type="match status" value="1"/>
</dbReference>
<sequence>MGYLLPALAYLILLGSFVAAFHFDAKEHAPYPVDPLRHLHPAGQQLNLRAPKSKGVFLNNSVDLGYYVDITLGGKPFTVLIDTGSSDLWISGRVENSTDTGTRSGVTYAVGGVEGPVKTALLQFGGFTIPNQAFMEIPSDDKSKEGTGIIGLGPNSGSFIYRQLESITGAPVLDRIFHQNTTTPNYFTILLGRDQDPTDFFSGSITVGEILDQYSDILREPKVQMTDVPSYQSGDQHLQILLDKDGIIAPDGSRISIQTSVKHAATEQATVVLDCGFSLPQVPRAVSDAIYGRFEGAEYVTIDKVGGTWIVPCDQEVNVTFLFSGKEYRIHPLDMTMEPHLIGLESIKNSKGERSCIGTFQPFSYSRDIINYDMILGMSFMRNVYTLFDYGDFVLGFNTTKDPYIQLLSITNATEAHSDFVTVRLGGLDTTGSKGLIEPKKTNSASSNPRTVYYIIAGVVAFMIILVAIYFIVRARRRSARRR</sequence>
<feature type="chain" id="PRO_5023115722" evidence="5">
    <location>
        <begin position="21"/>
        <end position="483"/>
    </location>
</feature>
<keyword evidence="8" id="KW-1185">Reference proteome</keyword>
<dbReference type="CDD" id="cd05471">
    <property type="entry name" value="pepsin_like"/>
    <property type="match status" value="1"/>
</dbReference>
<feature type="signal peptide" evidence="5">
    <location>
        <begin position="1"/>
        <end position="20"/>
    </location>
</feature>
<dbReference type="GO" id="GO:0004190">
    <property type="term" value="F:aspartic-type endopeptidase activity"/>
    <property type="evidence" value="ECO:0007669"/>
    <property type="project" value="UniProtKB-KW"/>
</dbReference>
<dbReference type="OrthoDB" id="15189at2759"/>
<evidence type="ECO:0000256" key="1">
    <source>
        <dbReference type="ARBA" id="ARBA00007447"/>
    </source>
</evidence>
<dbReference type="EMBL" id="ML213596">
    <property type="protein sequence ID" value="TFK40751.1"/>
    <property type="molecule type" value="Genomic_DNA"/>
</dbReference>
<protein>
    <submittedName>
        <fullName evidence="7">Aspartic peptidase domain-containing protein</fullName>
    </submittedName>
</protein>
<evidence type="ECO:0000313" key="8">
    <source>
        <dbReference type="Proteomes" id="UP000308652"/>
    </source>
</evidence>
<dbReference type="GO" id="GO:0006508">
    <property type="term" value="P:proteolysis"/>
    <property type="evidence" value="ECO:0007669"/>
    <property type="project" value="UniProtKB-KW"/>
</dbReference>
<dbReference type="PANTHER" id="PTHR47966">
    <property type="entry name" value="BETA-SITE APP-CLEAVING ENZYME, ISOFORM A-RELATED"/>
    <property type="match status" value="1"/>
</dbReference>
<feature type="domain" description="Peptidase A1" evidence="6">
    <location>
        <begin position="66"/>
        <end position="398"/>
    </location>
</feature>
<dbReference type="Proteomes" id="UP000308652">
    <property type="component" value="Unassembled WGS sequence"/>
</dbReference>
<name>A0A5C3MHW1_9AGAR</name>
<keyword evidence="4" id="KW-0472">Membrane</keyword>
<dbReference type="Pfam" id="PF00026">
    <property type="entry name" value="Asp"/>
    <property type="match status" value="1"/>
</dbReference>
<dbReference type="InterPro" id="IPR001461">
    <property type="entry name" value="Aspartic_peptidase_A1"/>
</dbReference>
<evidence type="ECO:0000259" key="6">
    <source>
        <dbReference type="PROSITE" id="PS51767"/>
    </source>
</evidence>
<dbReference type="PROSITE" id="PS00141">
    <property type="entry name" value="ASP_PROTEASE"/>
    <property type="match status" value="1"/>
</dbReference>
<dbReference type="InterPro" id="IPR033121">
    <property type="entry name" value="PEPTIDASE_A1"/>
</dbReference>
<keyword evidence="2 3" id="KW-0064">Aspartyl protease</keyword>
<accession>A0A5C3MHW1</accession>
<evidence type="ECO:0000256" key="4">
    <source>
        <dbReference type="SAM" id="Phobius"/>
    </source>
</evidence>
<evidence type="ECO:0000256" key="2">
    <source>
        <dbReference type="ARBA" id="ARBA00022750"/>
    </source>
</evidence>
<dbReference type="Gene3D" id="2.40.70.10">
    <property type="entry name" value="Acid Proteases"/>
    <property type="match status" value="2"/>
</dbReference>
<dbReference type="PROSITE" id="PS51767">
    <property type="entry name" value="PEPTIDASE_A1"/>
    <property type="match status" value="1"/>
</dbReference>
<feature type="transmembrane region" description="Helical" evidence="4">
    <location>
        <begin position="452"/>
        <end position="473"/>
    </location>
</feature>
<dbReference type="AlphaFoldDB" id="A0A5C3MHW1"/>
<dbReference type="InterPro" id="IPR034164">
    <property type="entry name" value="Pepsin-like_dom"/>
</dbReference>
<evidence type="ECO:0000313" key="7">
    <source>
        <dbReference type="EMBL" id="TFK40751.1"/>
    </source>
</evidence>
<keyword evidence="4" id="KW-0812">Transmembrane</keyword>
<organism evidence="7 8">
    <name type="scientific">Crucibulum laeve</name>
    <dbReference type="NCBI Taxonomy" id="68775"/>
    <lineage>
        <taxon>Eukaryota</taxon>
        <taxon>Fungi</taxon>
        <taxon>Dikarya</taxon>
        <taxon>Basidiomycota</taxon>
        <taxon>Agaricomycotina</taxon>
        <taxon>Agaricomycetes</taxon>
        <taxon>Agaricomycetidae</taxon>
        <taxon>Agaricales</taxon>
        <taxon>Agaricineae</taxon>
        <taxon>Nidulariaceae</taxon>
        <taxon>Crucibulum</taxon>
    </lineage>
</organism>
<keyword evidence="4" id="KW-1133">Transmembrane helix</keyword>
<keyword evidence="5" id="KW-0732">Signal</keyword>
<dbReference type="SUPFAM" id="SSF50630">
    <property type="entry name" value="Acid proteases"/>
    <property type="match status" value="1"/>
</dbReference>
<evidence type="ECO:0000256" key="5">
    <source>
        <dbReference type="SAM" id="SignalP"/>
    </source>
</evidence>
<dbReference type="InterPro" id="IPR021109">
    <property type="entry name" value="Peptidase_aspartic_dom_sf"/>
</dbReference>
<evidence type="ECO:0000256" key="3">
    <source>
        <dbReference type="RuleBase" id="RU000454"/>
    </source>
</evidence>
<keyword evidence="3" id="KW-0378">Hydrolase</keyword>
<dbReference type="STRING" id="68775.A0A5C3MHW1"/>
<keyword evidence="3" id="KW-0645">Protease</keyword>
<dbReference type="InterPro" id="IPR001969">
    <property type="entry name" value="Aspartic_peptidase_AS"/>
</dbReference>